<evidence type="ECO:0000313" key="2">
    <source>
        <dbReference type="EMBL" id="CAG8589761.1"/>
    </source>
</evidence>
<protein>
    <submittedName>
        <fullName evidence="2">13322_t:CDS:1</fullName>
    </submittedName>
</protein>
<proteinExistence type="predicted"/>
<gene>
    <name evidence="2" type="ORF">GMARGA_LOCUS6348</name>
</gene>
<feature type="compositionally biased region" description="Polar residues" evidence="1">
    <location>
        <begin position="144"/>
        <end position="165"/>
    </location>
</feature>
<keyword evidence="3" id="KW-1185">Reference proteome</keyword>
<dbReference type="EMBL" id="CAJVQB010002865">
    <property type="protein sequence ID" value="CAG8589761.1"/>
    <property type="molecule type" value="Genomic_DNA"/>
</dbReference>
<comment type="caution">
    <text evidence="2">The sequence shown here is derived from an EMBL/GenBank/DDBJ whole genome shotgun (WGS) entry which is preliminary data.</text>
</comment>
<organism evidence="2 3">
    <name type="scientific">Gigaspora margarita</name>
    <dbReference type="NCBI Taxonomy" id="4874"/>
    <lineage>
        <taxon>Eukaryota</taxon>
        <taxon>Fungi</taxon>
        <taxon>Fungi incertae sedis</taxon>
        <taxon>Mucoromycota</taxon>
        <taxon>Glomeromycotina</taxon>
        <taxon>Glomeromycetes</taxon>
        <taxon>Diversisporales</taxon>
        <taxon>Gigasporaceae</taxon>
        <taxon>Gigaspora</taxon>
    </lineage>
</organism>
<accession>A0ABN7UHX4</accession>
<dbReference type="Proteomes" id="UP000789901">
    <property type="component" value="Unassembled WGS sequence"/>
</dbReference>
<name>A0ABN7UHX4_GIGMA</name>
<reference evidence="2 3" key="1">
    <citation type="submission" date="2021-06" db="EMBL/GenBank/DDBJ databases">
        <authorList>
            <person name="Kallberg Y."/>
            <person name="Tangrot J."/>
            <person name="Rosling A."/>
        </authorList>
    </citation>
    <scope>NUCLEOTIDE SEQUENCE [LARGE SCALE GENOMIC DNA]</scope>
    <source>
        <strain evidence="2 3">120-4 pot B 10/14</strain>
    </source>
</reference>
<evidence type="ECO:0000256" key="1">
    <source>
        <dbReference type="SAM" id="MobiDB-lite"/>
    </source>
</evidence>
<feature type="region of interest" description="Disordered" evidence="1">
    <location>
        <begin position="135"/>
        <end position="165"/>
    </location>
</feature>
<evidence type="ECO:0000313" key="3">
    <source>
        <dbReference type="Proteomes" id="UP000789901"/>
    </source>
</evidence>
<sequence>MHHLSKLFVRPFLSRSSRQTSSSNVPDRHVPDNQVQVLDSQAPDSQVPNSQITIFEEIYKQELEYFLIEPPNQWSWYRFLKHLSNKGLLKDNDHANPLYPRCLERIVDNLTYTEEMRKFVKKNLSKKEMKFENVELSGDDGEPSTLNRAQSFSDDMNNSSNEARLSDDNAINSATIRELSNIRGIARYYIIFLPESNKKDLIRQEFSDEEWNVLEKAFSKKNDKISAEVIFPTNKVETILKEYDDSLKQATENYYVDLHAVAIIPSYQNHYKFHNDWLSKWSDLLSTFKADEESGEYQYRSWLDSSKHPDERNSIGWYHDGVLKININGTEMQAGFLEVIGNAIVEDYRKKIDDRNKVLKGVADEELKQKLETFGIIVDNTPTQLYLLKDIINILLKFRARVERLYNQIIALLSITSQQNMRPQRITVPVVASPAILKTHRSIILDDS</sequence>